<evidence type="ECO:0000313" key="2">
    <source>
        <dbReference type="EMBL" id="WQD40606.1"/>
    </source>
</evidence>
<keyword evidence="1" id="KW-0812">Transmembrane</keyword>
<keyword evidence="1" id="KW-0472">Membrane</keyword>
<gene>
    <name evidence="2" type="ORF">U0035_10645</name>
</gene>
<feature type="transmembrane region" description="Helical" evidence="1">
    <location>
        <begin position="12"/>
        <end position="34"/>
    </location>
</feature>
<evidence type="ECO:0000256" key="1">
    <source>
        <dbReference type="SAM" id="Phobius"/>
    </source>
</evidence>
<name>A0ABZ0WBN8_9BACT</name>
<dbReference type="EMBL" id="CP139960">
    <property type="protein sequence ID" value="WQD40606.1"/>
    <property type="molecule type" value="Genomic_DNA"/>
</dbReference>
<reference evidence="2 3" key="1">
    <citation type="submission" date="2023-12" db="EMBL/GenBank/DDBJ databases">
        <title>Genome sequencing and assembly of bacterial species from a model synthetic community.</title>
        <authorList>
            <person name="Hogle S.L."/>
        </authorList>
    </citation>
    <scope>NUCLEOTIDE SEQUENCE [LARGE SCALE GENOMIC DNA]</scope>
    <source>
        <strain evidence="2 3">HAMBI_3031</strain>
    </source>
</reference>
<protein>
    <submittedName>
        <fullName evidence="2">Uncharacterized protein</fullName>
    </submittedName>
</protein>
<evidence type="ECO:0000313" key="3">
    <source>
        <dbReference type="Proteomes" id="UP001325680"/>
    </source>
</evidence>
<keyword evidence="3" id="KW-1185">Reference proteome</keyword>
<organism evidence="2 3">
    <name type="scientific">Niabella yanshanensis</name>
    <dbReference type="NCBI Taxonomy" id="577386"/>
    <lineage>
        <taxon>Bacteria</taxon>
        <taxon>Pseudomonadati</taxon>
        <taxon>Bacteroidota</taxon>
        <taxon>Chitinophagia</taxon>
        <taxon>Chitinophagales</taxon>
        <taxon>Chitinophagaceae</taxon>
        <taxon>Niabella</taxon>
    </lineage>
</organism>
<accession>A0ABZ0WBN8</accession>
<dbReference type="RefSeq" id="WP_114789779.1">
    <property type="nucleotide sequence ID" value="NZ_CP139960.1"/>
</dbReference>
<keyword evidence="1" id="KW-1133">Transmembrane helix</keyword>
<dbReference type="Proteomes" id="UP001325680">
    <property type="component" value="Chromosome"/>
</dbReference>
<proteinExistence type="predicted"/>
<sequence>MPKASTFYTRRARASLVLLWIGAIILLMLMLYNWRIETDSSKSSTALLKAKGIFADELLLSSQDLQLGENVGLINISLNRGAIANAAEDEAKLETSTSPERKLVYSKMLKNKIKKISSTPSGNGFIIKPLPQ</sequence>